<dbReference type="GO" id="GO:0009279">
    <property type="term" value="C:cell outer membrane"/>
    <property type="evidence" value="ECO:0007669"/>
    <property type="project" value="UniProtKB-SubCell"/>
</dbReference>
<dbReference type="InterPro" id="IPR008969">
    <property type="entry name" value="CarboxyPept-like_regulatory"/>
</dbReference>
<evidence type="ECO:0000256" key="2">
    <source>
        <dbReference type="ARBA" id="ARBA00022448"/>
    </source>
</evidence>
<dbReference type="InterPro" id="IPR023996">
    <property type="entry name" value="TonB-dep_OMP_SusC/RagA"/>
</dbReference>
<comment type="subcellular location">
    <subcellularLocation>
        <location evidence="1 7">Cell outer membrane</location>
        <topology evidence="1 7">Multi-pass membrane protein</topology>
    </subcellularLocation>
</comment>
<reference evidence="10" key="2">
    <citation type="journal article" date="2024" name="Antonie Van Leeuwenhoek">
        <title>Roseihalotalea indica gen. nov., sp. nov., a halophilic Bacteroidetes from mesopelagic Southwest Indian Ocean with higher carbohydrate metabolic potential.</title>
        <authorList>
            <person name="Chen B."/>
            <person name="Zhang M."/>
            <person name="Lin D."/>
            <person name="Ye J."/>
            <person name="Tang K."/>
        </authorList>
    </citation>
    <scope>NUCLEOTIDE SEQUENCE</scope>
    <source>
        <strain evidence="10">TK19036</strain>
    </source>
</reference>
<evidence type="ECO:0000256" key="7">
    <source>
        <dbReference type="PROSITE-ProRule" id="PRU01360"/>
    </source>
</evidence>
<keyword evidence="6 7" id="KW-0998">Cell outer membrane</keyword>
<evidence type="ECO:0000256" key="8">
    <source>
        <dbReference type="SAM" id="SignalP"/>
    </source>
</evidence>
<dbReference type="FunFam" id="2.170.130.10:FF:000008">
    <property type="entry name" value="SusC/RagA family TonB-linked outer membrane protein"/>
    <property type="match status" value="1"/>
</dbReference>
<dbReference type="NCBIfam" id="TIGR04057">
    <property type="entry name" value="SusC_RagA_signa"/>
    <property type="match status" value="1"/>
</dbReference>
<name>A0AA49JII7_9BACT</name>
<keyword evidence="5 7" id="KW-0472">Membrane</keyword>
<dbReference type="AlphaFoldDB" id="A0AA49JII7"/>
<dbReference type="EMBL" id="CP120682">
    <property type="protein sequence ID" value="WKN35277.1"/>
    <property type="molecule type" value="Genomic_DNA"/>
</dbReference>
<dbReference type="Gene3D" id="2.170.130.10">
    <property type="entry name" value="TonB-dependent receptor, plug domain"/>
    <property type="match status" value="1"/>
</dbReference>
<evidence type="ECO:0000256" key="1">
    <source>
        <dbReference type="ARBA" id="ARBA00004571"/>
    </source>
</evidence>
<evidence type="ECO:0000256" key="4">
    <source>
        <dbReference type="ARBA" id="ARBA00022692"/>
    </source>
</evidence>
<dbReference type="Pfam" id="PF13715">
    <property type="entry name" value="CarbopepD_reg_2"/>
    <property type="match status" value="1"/>
</dbReference>
<keyword evidence="10" id="KW-0675">Receptor</keyword>
<evidence type="ECO:0000313" key="10">
    <source>
        <dbReference type="EMBL" id="WKN35277.1"/>
    </source>
</evidence>
<dbReference type="InterPro" id="IPR036942">
    <property type="entry name" value="Beta-barrel_TonB_sf"/>
</dbReference>
<keyword evidence="4 7" id="KW-0812">Transmembrane</keyword>
<evidence type="ECO:0000256" key="3">
    <source>
        <dbReference type="ARBA" id="ARBA00022452"/>
    </source>
</evidence>
<sequence length="1014" mass="112292">MMKHLLITFSLLFLWVYTAHGQQNTVSGKILDENEQGLPGVSVFVKGTTTGTISDIDGNYRINVSGSNATLVFSFVGFATKEVPVGNQSTIDVSLEPDLTELSEVVVVGYGTKRKEELTGSVNVVSSEQLQQVPAPSFQEALQGNSPGVQVVAQDGAPGAGVAIRIRGTGSINASNDPLYVIDGIPVTSGSSSLTTTDFDNGGKSANPLAAINPNDIENIVVLKDASSTAIYGARGANGVVLITTKSGSKGAAKIDLRARVGFSSPAYNNLLEPLNEEQYRQLYVEGYLNAGTYDTEAEALELYNQQFPERANTNWLDEITQTGVTQDYNISASGGSDKLTYFVSGNVLKQDGIVVNNQFDRYSTRANLTAALTDKLSVTNNLTLSYFNQRGITDGTRWQAPFYLAYLMAPSIPVYDEQGRFYGDHWDFFMGGNNPRGHLSDDRREREQTRIIDNLSVSYDILDNLTFRSAWSFDLIQVDDYIFSNARYGDGRNVNGSAQEAATDQLNWLGTQTLTYNTIFAEKHNLDVLAGYETQKVKTDQLDLSVEGFSHPSLIYVSAGANPQSETFTSRSEYAFQSLFSRISYDFDQKYYLTASLRRDGSSRFGPESRYGTFWSIGGGYSISEESFMQNVDFVDFLKLRASYGKTGNANIDDNNADTDDNYLWAETYGFAREYDGTPGAAPLSIGNPALTWESQGNFNVGLDFTGFKSRVNATIEYFIRQSTDLILNRPLSRTTGFREQLSNISDMKNTGLEIQINADLVSTPDFLLSAGINFSTIQNEITSLDEAIVDGTKRREEGRDFQEYFLYGWAGVDPANGDPLWYTDATKTETTNEINNATRFYDGKSATPDFFGAFNLSAQYKSFTLATQLNYQFGNYVYDGPGWVIHGDGRFTPRSTSLYAYENRWTTPGQQALFPQFRWGGNQSSNQQDSDRYLFAGDYVRLRTLSLSYNVPSTLLSALKLRSLQLSVLMNNYWTWAKDDNLYFDPEQTISGVYDTVTPINKTVSFVLNIGI</sequence>
<comment type="similarity">
    <text evidence="7">Belongs to the TonB-dependent receptor family.</text>
</comment>
<evidence type="ECO:0000256" key="6">
    <source>
        <dbReference type="ARBA" id="ARBA00023237"/>
    </source>
</evidence>
<reference evidence="10" key="1">
    <citation type="journal article" date="2023" name="Comput. Struct. Biotechnol. J.">
        <title>Discovery of a novel marine Bacteroidetes with a rich repertoire of carbohydrate-active enzymes.</title>
        <authorList>
            <person name="Chen B."/>
            <person name="Liu G."/>
            <person name="Chen Q."/>
            <person name="Wang H."/>
            <person name="Liu L."/>
            <person name="Tang K."/>
        </authorList>
    </citation>
    <scope>NUCLEOTIDE SEQUENCE</scope>
    <source>
        <strain evidence="10">TK19036</strain>
    </source>
</reference>
<protein>
    <submittedName>
        <fullName evidence="10">TonB-dependent receptor</fullName>
    </submittedName>
</protein>
<dbReference type="InterPro" id="IPR012910">
    <property type="entry name" value="Plug_dom"/>
</dbReference>
<dbReference type="InterPro" id="IPR023997">
    <property type="entry name" value="TonB-dep_OMP_SusC/RagA_CS"/>
</dbReference>
<dbReference type="SUPFAM" id="SSF56935">
    <property type="entry name" value="Porins"/>
    <property type="match status" value="1"/>
</dbReference>
<accession>A0AA49JII7</accession>
<keyword evidence="2 7" id="KW-0813">Transport</keyword>
<dbReference type="PROSITE" id="PS52016">
    <property type="entry name" value="TONB_DEPENDENT_REC_3"/>
    <property type="match status" value="1"/>
</dbReference>
<keyword evidence="8" id="KW-0732">Signal</keyword>
<dbReference type="InterPro" id="IPR037066">
    <property type="entry name" value="Plug_dom_sf"/>
</dbReference>
<feature type="chain" id="PRO_5041262985" evidence="8">
    <location>
        <begin position="22"/>
        <end position="1014"/>
    </location>
</feature>
<dbReference type="SUPFAM" id="SSF49464">
    <property type="entry name" value="Carboxypeptidase regulatory domain-like"/>
    <property type="match status" value="1"/>
</dbReference>
<dbReference type="InterPro" id="IPR039426">
    <property type="entry name" value="TonB-dep_rcpt-like"/>
</dbReference>
<gene>
    <name evidence="10" type="ORF">K4G66_23135</name>
</gene>
<evidence type="ECO:0000259" key="9">
    <source>
        <dbReference type="Pfam" id="PF07715"/>
    </source>
</evidence>
<feature type="signal peptide" evidence="8">
    <location>
        <begin position="1"/>
        <end position="21"/>
    </location>
</feature>
<dbReference type="NCBIfam" id="TIGR04056">
    <property type="entry name" value="OMP_RagA_SusC"/>
    <property type="match status" value="1"/>
</dbReference>
<keyword evidence="3 7" id="KW-1134">Transmembrane beta strand</keyword>
<proteinExistence type="inferred from homology"/>
<dbReference type="FunFam" id="2.60.40.1120:FF:000003">
    <property type="entry name" value="Outer membrane protein Omp121"/>
    <property type="match status" value="1"/>
</dbReference>
<dbReference type="Pfam" id="PF07715">
    <property type="entry name" value="Plug"/>
    <property type="match status" value="1"/>
</dbReference>
<feature type="domain" description="TonB-dependent receptor plug" evidence="9">
    <location>
        <begin position="115"/>
        <end position="240"/>
    </location>
</feature>
<dbReference type="Gene3D" id="2.60.40.1120">
    <property type="entry name" value="Carboxypeptidase-like, regulatory domain"/>
    <property type="match status" value="1"/>
</dbReference>
<dbReference type="Gene3D" id="2.40.170.20">
    <property type="entry name" value="TonB-dependent receptor, beta-barrel domain"/>
    <property type="match status" value="1"/>
</dbReference>
<organism evidence="10">
    <name type="scientific">Roseihalotalea indica</name>
    <dbReference type="NCBI Taxonomy" id="2867963"/>
    <lineage>
        <taxon>Bacteria</taxon>
        <taxon>Pseudomonadati</taxon>
        <taxon>Bacteroidota</taxon>
        <taxon>Cytophagia</taxon>
        <taxon>Cytophagales</taxon>
        <taxon>Catalimonadaceae</taxon>
        <taxon>Roseihalotalea</taxon>
    </lineage>
</organism>
<evidence type="ECO:0000256" key="5">
    <source>
        <dbReference type="ARBA" id="ARBA00023136"/>
    </source>
</evidence>